<dbReference type="NCBIfam" id="TIGR00331">
    <property type="entry name" value="hrcA"/>
    <property type="match status" value="1"/>
</dbReference>
<evidence type="ECO:0000259" key="7">
    <source>
        <dbReference type="Pfam" id="PF03444"/>
    </source>
</evidence>
<dbReference type="PANTHER" id="PTHR34824">
    <property type="entry name" value="HEAT-INDUCIBLE TRANSCRIPTION REPRESSOR HRCA"/>
    <property type="match status" value="1"/>
</dbReference>
<keyword evidence="9" id="KW-1185">Reference proteome</keyword>
<evidence type="ECO:0000256" key="4">
    <source>
        <dbReference type="ARBA" id="ARBA00023163"/>
    </source>
</evidence>
<dbReference type="EMBL" id="SNZP01000002">
    <property type="protein sequence ID" value="TDR82048.1"/>
    <property type="molecule type" value="Genomic_DNA"/>
</dbReference>
<dbReference type="InterPro" id="IPR036390">
    <property type="entry name" value="WH_DNA-bd_sf"/>
</dbReference>
<dbReference type="Pfam" id="PF01628">
    <property type="entry name" value="HrcA"/>
    <property type="match status" value="1"/>
</dbReference>
<organism evidence="8 9">
    <name type="scientific">Paludibacterium purpuratum</name>
    <dbReference type="NCBI Taxonomy" id="1144873"/>
    <lineage>
        <taxon>Bacteria</taxon>
        <taxon>Pseudomonadati</taxon>
        <taxon>Pseudomonadota</taxon>
        <taxon>Betaproteobacteria</taxon>
        <taxon>Neisseriales</taxon>
        <taxon>Chromobacteriaceae</taxon>
        <taxon>Paludibacterium</taxon>
    </lineage>
</organism>
<reference evidence="8 9" key="1">
    <citation type="submission" date="2019-03" db="EMBL/GenBank/DDBJ databases">
        <title>Genomic Encyclopedia of Type Strains, Phase III (KMG-III): the genomes of soil and plant-associated and newly described type strains.</title>
        <authorList>
            <person name="Whitman W."/>
        </authorList>
    </citation>
    <scope>NUCLEOTIDE SEQUENCE [LARGE SCALE GENOMIC DNA]</scope>
    <source>
        <strain evidence="8 9">CECT 8976</strain>
    </source>
</reference>
<dbReference type="Proteomes" id="UP000295611">
    <property type="component" value="Unassembled WGS sequence"/>
</dbReference>
<comment type="caution">
    <text evidence="8">The sequence shown here is derived from an EMBL/GenBank/DDBJ whole genome shotgun (WGS) entry which is preliminary data.</text>
</comment>
<dbReference type="Gene3D" id="3.30.390.60">
    <property type="entry name" value="Heat-inducible transcription repressor hrca homolog, domain 3"/>
    <property type="match status" value="1"/>
</dbReference>
<comment type="similarity">
    <text evidence="5">Belongs to the HrcA family.</text>
</comment>
<evidence type="ECO:0000313" key="9">
    <source>
        <dbReference type="Proteomes" id="UP000295611"/>
    </source>
</evidence>
<evidence type="ECO:0000256" key="2">
    <source>
        <dbReference type="ARBA" id="ARBA00023015"/>
    </source>
</evidence>
<dbReference type="Pfam" id="PF03444">
    <property type="entry name" value="WHD_HrcA"/>
    <property type="match status" value="1"/>
</dbReference>
<sequence length="343" mass="37423">MQSMLNQRSERLLKTLVELYIADGQPVGSRTLAMASGLDLSSASIRNMLSDLEAMGLVAAPHTSAGRIPTSRGYRLFVDRLLTVSPLESDAVRELESGLQPDSPQRLVHAASSLLSELTHFAGVVLTPQRSDVAFRQVEFLRLSERRVLLILVTLDGDVQNHLLQTARDYAPGELVEAGNFLNQHYAGQGMIGIAHRLETELAGIKRDITELMSAAIDFGRQSIRSSAESVMISGGNNLLHVRDLSENMTRLRELFDVFEHKTELLGLLNQSRGAQGVSLYIGDESGVITLDECSVVTAPYRINGQVVGTLGVIGPTRMAYERVIPIVDITARLVSNALSYGE</sequence>
<dbReference type="SUPFAM" id="SSF46785">
    <property type="entry name" value="Winged helix' DNA-binding domain"/>
    <property type="match status" value="1"/>
</dbReference>
<evidence type="ECO:0000313" key="8">
    <source>
        <dbReference type="EMBL" id="TDR82048.1"/>
    </source>
</evidence>
<dbReference type="Gene3D" id="3.30.450.40">
    <property type="match status" value="1"/>
</dbReference>
<keyword evidence="3 5" id="KW-0346">Stress response</keyword>
<dbReference type="Gene3D" id="1.10.10.10">
    <property type="entry name" value="Winged helix-like DNA-binding domain superfamily/Winged helix DNA-binding domain"/>
    <property type="match status" value="1"/>
</dbReference>
<dbReference type="AlphaFoldDB" id="A0A4R7BAX6"/>
<dbReference type="GO" id="GO:0003677">
    <property type="term" value="F:DNA binding"/>
    <property type="evidence" value="ECO:0007669"/>
    <property type="project" value="InterPro"/>
</dbReference>
<feature type="domain" description="Heat-inducible transcription repressor HrcA C-terminal" evidence="6">
    <location>
        <begin position="106"/>
        <end position="325"/>
    </location>
</feature>
<dbReference type="InterPro" id="IPR002571">
    <property type="entry name" value="HrcA"/>
</dbReference>
<dbReference type="PIRSF" id="PIRSF005485">
    <property type="entry name" value="HrcA"/>
    <property type="match status" value="1"/>
</dbReference>
<keyword evidence="2 5" id="KW-0805">Transcription regulation</keyword>
<dbReference type="InterPro" id="IPR005104">
    <property type="entry name" value="WHTH_HrcA_DNA-bd"/>
</dbReference>
<dbReference type="GO" id="GO:0045892">
    <property type="term" value="P:negative regulation of DNA-templated transcription"/>
    <property type="evidence" value="ECO:0007669"/>
    <property type="project" value="UniProtKB-UniRule"/>
</dbReference>
<evidence type="ECO:0000256" key="1">
    <source>
        <dbReference type="ARBA" id="ARBA00022491"/>
    </source>
</evidence>
<evidence type="ECO:0000256" key="5">
    <source>
        <dbReference type="HAMAP-Rule" id="MF_00081"/>
    </source>
</evidence>
<dbReference type="InterPro" id="IPR036388">
    <property type="entry name" value="WH-like_DNA-bd_sf"/>
</dbReference>
<keyword evidence="1 5" id="KW-0678">Repressor</keyword>
<evidence type="ECO:0000259" key="6">
    <source>
        <dbReference type="Pfam" id="PF01628"/>
    </source>
</evidence>
<feature type="domain" description="Winged helix-turn-helix transcription repressor HrcA DNA-binding" evidence="7">
    <location>
        <begin position="5"/>
        <end position="76"/>
    </location>
</feature>
<comment type="function">
    <text evidence="5">Negative regulator of class I heat shock genes (grpE-dnaK-dnaJ and groELS operons). Prevents heat-shock induction of these operons.</text>
</comment>
<accession>A0A4R7BAX6</accession>
<dbReference type="InterPro" id="IPR023120">
    <property type="entry name" value="WHTH_transcript_rep_HrcA_IDD"/>
</dbReference>
<dbReference type="PANTHER" id="PTHR34824:SF1">
    <property type="entry name" value="HEAT-INDUCIBLE TRANSCRIPTION REPRESSOR HRCA"/>
    <property type="match status" value="1"/>
</dbReference>
<dbReference type="SUPFAM" id="SSF55781">
    <property type="entry name" value="GAF domain-like"/>
    <property type="match status" value="1"/>
</dbReference>
<protein>
    <recommendedName>
        <fullName evidence="5">Heat-inducible transcription repressor HrcA</fullName>
    </recommendedName>
</protein>
<dbReference type="InterPro" id="IPR021153">
    <property type="entry name" value="HrcA_C"/>
</dbReference>
<dbReference type="InterPro" id="IPR029016">
    <property type="entry name" value="GAF-like_dom_sf"/>
</dbReference>
<proteinExistence type="inferred from homology"/>
<name>A0A4R7BAX6_9NEIS</name>
<dbReference type="HAMAP" id="MF_00081">
    <property type="entry name" value="HrcA"/>
    <property type="match status" value="1"/>
</dbReference>
<keyword evidence="4 5" id="KW-0804">Transcription</keyword>
<gene>
    <name evidence="5" type="primary">hrcA</name>
    <name evidence="8" type="ORF">DFP86_102161</name>
</gene>
<evidence type="ECO:0000256" key="3">
    <source>
        <dbReference type="ARBA" id="ARBA00023016"/>
    </source>
</evidence>